<keyword evidence="4 6" id="KW-0862">Zinc</keyword>
<evidence type="ECO:0000259" key="8">
    <source>
        <dbReference type="Pfam" id="PF01435"/>
    </source>
</evidence>
<evidence type="ECO:0000256" key="5">
    <source>
        <dbReference type="ARBA" id="ARBA00023049"/>
    </source>
</evidence>
<evidence type="ECO:0000256" key="7">
    <source>
        <dbReference type="SAM" id="SignalP"/>
    </source>
</evidence>
<dbReference type="PANTHER" id="PTHR22726">
    <property type="entry name" value="METALLOENDOPEPTIDASE OMA1"/>
    <property type="match status" value="1"/>
</dbReference>
<evidence type="ECO:0000256" key="3">
    <source>
        <dbReference type="ARBA" id="ARBA00022801"/>
    </source>
</evidence>
<proteinExistence type="inferred from homology"/>
<feature type="signal peptide" evidence="7">
    <location>
        <begin position="1"/>
        <end position="19"/>
    </location>
</feature>
<keyword evidence="7" id="KW-0732">Signal</keyword>
<evidence type="ECO:0000256" key="1">
    <source>
        <dbReference type="ARBA" id="ARBA00022670"/>
    </source>
</evidence>
<dbReference type="Pfam" id="PF01435">
    <property type="entry name" value="Peptidase_M48"/>
    <property type="match status" value="1"/>
</dbReference>
<sequence length="267" mass="29154">MKMRFLRHLTIGAMSIALIACTSSPTGRSQFVLLPDSQLDEMGVQSFTTMKEEVKTSTSTALTKNVQCVADRIINVLPDEYRDQEWEVVLFDDPQVNAFALPGYKIGVYTGLLEVATNQSQLASVMGHEVGHVLARHGNERVSTQLATSQVLALGQKLSGASTPVKQAIFQGLGLGAQYGIILPFSRAHESEADLMGLDLMSQAGFDPRESTELWRNMSANSGEQPSELMSTHPSHSTRIDDLNHNMAAPLAKYQALVAQNKQANCY</sequence>
<keyword evidence="1 6" id="KW-0645">Protease</keyword>
<dbReference type="EMBL" id="JAPUBN010000010">
    <property type="protein sequence ID" value="MCZ2720716.1"/>
    <property type="molecule type" value="Genomic_DNA"/>
</dbReference>
<evidence type="ECO:0000313" key="10">
    <source>
        <dbReference type="Proteomes" id="UP001149719"/>
    </source>
</evidence>
<dbReference type="Gene3D" id="3.30.2010.10">
    <property type="entry name" value="Metalloproteases ('zincins'), catalytic domain"/>
    <property type="match status" value="1"/>
</dbReference>
<dbReference type="InterPro" id="IPR051156">
    <property type="entry name" value="Mito/Outer_Membr_Metalloprot"/>
</dbReference>
<keyword evidence="2" id="KW-0479">Metal-binding</keyword>
<keyword evidence="5 6" id="KW-0482">Metalloprotease</keyword>
<evidence type="ECO:0000313" key="9">
    <source>
        <dbReference type="EMBL" id="MCZ2720716.1"/>
    </source>
</evidence>
<reference evidence="9" key="1">
    <citation type="submission" date="2022-12" db="EMBL/GenBank/DDBJ databases">
        <title>Marinomonas 15G1-11 sp. nov, isolated from marine algae.</title>
        <authorList>
            <person name="Butt M."/>
            <person name="Choi D.G."/>
            <person name="Kim J.M."/>
            <person name="Lee J.K."/>
            <person name="Baek J.H."/>
            <person name="Jeon C.O."/>
        </authorList>
    </citation>
    <scope>NUCLEOTIDE SEQUENCE</scope>
    <source>
        <strain evidence="9">15G1-11</strain>
    </source>
</reference>
<name>A0ABT4JRC4_9GAMM</name>
<keyword evidence="3 6" id="KW-0378">Hydrolase</keyword>
<comment type="caution">
    <text evidence="9">The sequence shown here is derived from an EMBL/GenBank/DDBJ whole genome shotgun (WGS) entry which is preliminary data.</text>
</comment>
<dbReference type="PROSITE" id="PS51257">
    <property type="entry name" value="PROKAR_LIPOPROTEIN"/>
    <property type="match status" value="1"/>
</dbReference>
<evidence type="ECO:0000256" key="4">
    <source>
        <dbReference type="ARBA" id="ARBA00022833"/>
    </source>
</evidence>
<evidence type="ECO:0000256" key="6">
    <source>
        <dbReference type="RuleBase" id="RU003983"/>
    </source>
</evidence>
<evidence type="ECO:0000256" key="2">
    <source>
        <dbReference type="ARBA" id="ARBA00022723"/>
    </source>
</evidence>
<gene>
    <name evidence="9" type="ORF">O1D97_03405</name>
</gene>
<dbReference type="Proteomes" id="UP001149719">
    <property type="component" value="Unassembled WGS sequence"/>
</dbReference>
<dbReference type="CDD" id="cd07331">
    <property type="entry name" value="M48C_Oma1_like"/>
    <property type="match status" value="1"/>
</dbReference>
<protein>
    <submittedName>
        <fullName evidence="9">M48 family metallopeptidase</fullName>
    </submittedName>
</protein>
<comment type="similarity">
    <text evidence="6">Belongs to the peptidase M48 family.</text>
</comment>
<organism evidence="9 10">
    <name type="scientific">Marinomonas phaeophyticola</name>
    <dbReference type="NCBI Taxonomy" id="3004091"/>
    <lineage>
        <taxon>Bacteria</taxon>
        <taxon>Pseudomonadati</taxon>
        <taxon>Pseudomonadota</taxon>
        <taxon>Gammaproteobacteria</taxon>
        <taxon>Oceanospirillales</taxon>
        <taxon>Oceanospirillaceae</taxon>
        <taxon>Marinomonas</taxon>
    </lineage>
</organism>
<dbReference type="RefSeq" id="WP_269122823.1">
    <property type="nucleotide sequence ID" value="NZ_JAPUBN010000010.1"/>
</dbReference>
<comment type="cofactor">
    <cofactor evidence="6">
        <name>Zn(2+)</name>
        <dbReference type="ChEBI" id="CHEBI:29105"/>
    </cofactor>
    <text evidence="6">Binds 1 zinc ion per subunit.</text>
</comment>
<dbReference type="InterPro" id="IPR001915">
    <property type="entry name" value="Peptidase_M48"/>
</dbReference>
<accession>A0ABT4JRC4</accession>
<feature type="chain" id="PRO_5045760660" evidence="7">
    <location>
        <begin position="20"/>
        <end position="267"/>
    </location>
</feature>
<dbReference type="PANTHER" id="PTHR22726:SF24">
    <property type="entry name" value="M48 FAMILY METALLOPEPTIDASE"/>
    <property type="match status" value="1"/>
</dbReference>
<feature type="domain" description="Peptidase M48" evidence="8">
    <location>
        <begin position="63"/>
        <end position="245"/>
    </location>
</feature>
<keyword evidence="10" id="KW-1185">Reference proteome</keyword>